<evidence type="ECO:0008006" key="4">
    <source>
        <dbReference type="Google" id="ProtNLM"/>
    </source>
</evidence>
<reference evidence="3" key="1">
    <citation type="submission" date="2014-09" db="EMBL/GenBank/DDBJ databases">
        <authorList>
            <person name="Sharma Rahul"/>
            <person name="Thines Marco"/>
        </authorList>
    </citation>
    <scope>NUCLEOTIDE SEQUENCE [LARGE SCALE GENOMIC DNA]</scope>
</reference>
<accession>A0A0P1AQB8</accession>
<feature type="transmembrane region" description="Helical" evidence="1">
    <location>
        <begin position="324"/>
        <end position="350"/>
    </location>
</feature>
<dbReference type="OrthoDB" id="64243at2759"/>
<keyword evidence="1" id="KW-0812">Transmembrane</keyword>
<keyword evidence="1" id="KW-0472">Membrane</keyword>
<proteinExistence type="predicted"/>
<keyword evidence="1" id="KW-1133">Transmembrane helix</keyword>
<sequence length="666" mass="75820">MSFGPTVKSVKTPELWSLPRIGFVVYRAAVFVTAVFYLKISMDSFITALIVLTGVVSHDLPIETHESHLIVNYIGTATVQTSPLVQEVLEGSTAPRNDTLYLETATAHSFRSCSDVPNFDAHIYSNDFLRFVFSRMQMYASYNLTYMKDLELVVPVVDCTFDMLTWGDKTSARVYYLARQKSGSLKTVILSTMLSVQDYEVQQQFQRGPGMVLLVTAIDDMRSSALKHNIAVALNYPYVAEPKFVYSELQGLDEDNYWILKALPNTRTKDPGQVIRMARRFGRFRGDVTSQSNIEVAHWDLSNDPRVELREWRWYSRAVLHDSWAWAHAIHGIFAIDVIVNLSLLTFIIYRRFRMGYIWLGDAFSTISSTLLYRGLLVLVFSQLNGYWTVTKMIISIGDTLTDQHVVYYKPELVHADFLAMYLNLVSFISYLARERIDPLLAFATFELGWGYRVELIDMFPVFRTTVTDFAFADTTRGLLHVRPGLAALSPMELLTSYSIPENRFYVVCSIIFSIFSPIVLVIGYIVVRKIARREDLGEGRRSSVYRTDNMNQTDLTTFEAATGAALGNRYGIVSSYKNYVMENETILATIDAVYGSGFLVANNKFVVATQDLIPLFLMKATHVRFTNIFVYEIVDGRAVKKSSQLVYPESIKWNDLFHLDVIVLS</sequence>
<feature type="transmembrane region" description="Helical" evidence="1">
    <location>
        <begin position="505"/>
        <end position="528"/>
    </location>
</feature>
<evidence type="ECO:0000256" key="1">
    <source>
        <dbReference type="SAM" id="Phobius"/>
    </source>
</evidence>
<dbReference type="Proteomes" id="UP000054928">
    <property type="component" value="Unassembled WGS sequence"/>
</dbReference>
<protein>
    <recommendedName>
        <fullName evidence="4">Transmembrane protein</fullName>
    </recommendedName>
</protein>
<dbReference type="AlphaFoldDB" id="A0A0P1AQB8"/>
<dbReference type="RefSeq" id="XP_024579889.1">
    <property type="nucleotide sequence ID" value="XM_024729520.1"/>
</dbReference>
<dbReference type="OMA" id="QHISFIF"/>
<dbReference type="GeneID" id="36408768"/>
<organism evidence="2 3">
    <name type="scientific">Plasmopara halstedii</name>
    <name type="common">Downy mildew of sunflower</name>
    <dbReference type="NCBI Taxonomy" id="4781"/>
    <lineage>
        <taxon>Eukaryota</taxon>
        <taxon>Sar</taxon>
        <taxon>Stramenopiles</taxon>
        <taxon>Oomycota</taxon>
        <taxon>Peronosporomycetes</taxon>
        <taxon>Peronosporales</taxon>
        <taxon>Peronosporaceae</taxon>
        <taxon>Plasmopara</taxon>
    </lineage>
</organism>
<evidence type="ECO:0000313" key="3">
    <source>
        <dbReference type="Proteomes" id="UP000054928"/>
    </source>
</evidence>
<dbReference type="EMBL" id="CCYD01000667">
    <property type="protein sequence ID" value="CEG43520.1"/>
    <property type="molecule type" value="Genomic_DNA"/>
</dbReference>
<evidence type="ECO:0000313" key="2">
    <source>
        <dbReference type="EMBL" id="CEG43520.1"/>
    </source>
</evidence>
<dbReference type="STRING" id="4781.A0A0P1AQB8"/>
<keyword evidence="3" id="KW-1185">Reference proteome</keyword>
<name>A0A0P1AQB8_PLAHL</name>